<dbReference type="Proteomes" id="UP000289200">
    <property type="component" value="Unassembled WGS sequence"/>
</dbReference>
<evidence type="ECO:0000259" key="2">
    <source>
        <dbReference type="PROSITE" id="PS50983"/>
    </source>
</evidence>
<dbReference type="InterPro" id="IPR002491">
    <property type="entry name" value="ABC_transptr_periplasmic_BD"/>
</dbReference>
<dbReference type="InterPro" id="IPR050902">
    <property type="entry name" value="ABC_Transporter_SBP"/>
</dbReference>
<accession>A0A3S4B135</accession>
<feature type="domain" description="Fe/B12 periplasmic-binding" evidence="2">
    <location>
        <begin position="63"/>
        <end position="317"/>
    </location>
</feature>
<keyword evidence="4" id="KW-1185">Reference proteome</keyword>
<feature type="signal peptide" evidence="1">
    <location>
        <begin position="1"/>
        <end position="36"/>
    </location>
</feature>
<protein>
    <submittedName>
        <fullName evidence="3">Hemin-binding periplasmic protein HmuT</fullName>
    </submittedName>
</protein>
<feature type="chain" id="PRO_5018734320" evidence="1">
    <location>
        <begin position="37"/>
        <end position="351"/>
    </location>
</feature>
<evidence type="ECO:0000313" key="3">
    <source>
        <dbReference type="EMBL" id="VCU09072.1"/>
    </source>
</evidence>
<dbReference type="Gene3D" id="3.40.50.1980">
    <property type="entry name" value="Nitrogenase molybdenum iron protein domain"/>
    <property type="match status" value="2"/>
</dbReference>
<reference evidence="4" key="1">
    <citation type="submission" date="2018-10" db="EMBL/GenBank/DDBJ databases">
        <authorList>
            <person name="Peiro R."/>
            <person name="Begona"/>
            <person name="Cbmso G."/>
            <person name="Lopez M."/>
            <person name="Gonzalez S."/>
            <person name="Sacristan E."/>
            <person name="Castillo E."/>
        </authorList>
    </citation>
    <scope>NUCLEOTIDE SEQUENCE [LARGE SCALE GENOMIC DNA]</scope>
</reference>
<proteinExistence type="predicted"/>
<name>A0A3S4B135_9BRAD</name>
<organism evidence="3 4">
    <name type="scientific">Rhodoplanes serenus</name>
    <dbReference type="NCBI Taxonomy" id="200615"/>
    <lineage>
        <taxon>Bacteria</taxon>
        <taxon>Pseudomonadati</taxon>
        <taxon>Pseudomonadota</taxon>
        <taxon>Alphaproteobacteria</taxon>
        <taxon>Hyphomicrobiales</taxon>
        <taxon>Nitrobacteraceae</taxon>
        <taxon>Rhodoplanes</taxon>
    </lineage>
</organism>
<dbReference type="EMBL" id="UWOC01000139">
    <property type="protein sequence ID" value="VCU09072.1"/>
    <property type="molecule type" value="Genomic_DNA"/>
</dbReference>
<comment type="caution">
    <text evidence="3">The sequence shown here is derived from an EMBL/GenBank/DDBJ whole genome shotgun (WGS) entry which is preliminary data.</text>
</comment>
<evidence type="ECO:0000313" key="4">
    <source>
        <dbReference type="Proteomes" id="UP000289200"/>
    </source>
</evidence>
<sequence>MRRATRHRGGTAQLPAALLAGALVITSLAAATPLRAEPDAGRAEPVTVTDADGRRVTITDTRRIVAIGGAITEILYALGAEHRIVAVDSTSVHPPQALADKPSVGYMRQLSPEGVLAMAPSLVLASEGAGPPAAVAVLKAAQVPFVQVADRYTIAGVIEKVRLVADTIGEPARGACLIDALRADVAALERERVRLARPLRVLFVLSFVGGRAMVAGRDTAADGIVRLAGAENAMPDLVGYKPVGDEAIIAAQPDVVLMMNRPGETATAAVLDRPAFVGTPAGRARALIVMDGQYLLGFGPRTARAARDLAARLAALAGGTPAAAATTAATVTTGAGTRAVSHDATVADCRR</sequence>
<dbReference type="PROSITE" id="PS50983">
    <property type="entry name" value="FE_B12_PBP"/>
    <property type="match status" value="1"/>
</dbReference>
<dbReference type="SUPFAM" id="SSF53807">
    <property type="entry name" value="Helical backbone' metal receptor"/>
    <property type="match status" value="1"/>
</dbReference>
<dbReference type="RefSeq" id="WP_129609051.1">
    <property type="nucleotide sequence ID" value="NZ_UWOC01000139.1"/>
</dbReference>
<dbReference type="CDD" id="cd01149">
    <property type="entry name" value="HutB"/>
    <property type="match status" value="1"/>
</dbReference>
<dbReference type="PANTHER" id="PTHR30535:SF4">
    <property type="entry name" value="HEMIN-BINDING PERIPLASMIC PROTEIN HMUT"/>
    <property type="match status" value="1"/>
</dbReference>
<keyword evidence="1" id="KW-0732">Signal</keyword>
<dbReference type="OrthoDB" id="9797736at2"/>
<evidence type="ECO:0000256" key="1">
    <source>
        <dbReference type="SAM" id="SignalP"/>
    </source>
</evidence>
<dbReference type="PANTHER" id="PTHR30535">
    <property type="entry name" value="VITAMIN B12-BINDING PROTEIN"/>
    <property type="match status" value="1"/>
</dbReference>
<dbReference type="AlphaFoldDB" id="A0A3S4B135"/>
<dbReference type="Pfam" id="PF01497">
    <property type="entry name" value="Peripla_BP_2"/>
    <property type="match status" value="1"/>
</dbReference>
<gene>
    <name evidence="3" type="primary">hmuT</name>
    <name evidence="3" type="ORF">RHODGE_RHODGE_02245</name>
</gene>